<dbReference type="InterPro" id="IPR013320">
    <property type="entry name" value="ConA-like_dom_sf"/>
</dbReference>
<organism evidence="11">
    <name type="scientific">marine metagenome</name>
    <dbReference type="NCBI Taxonomy" id="408172"/>
    <lineage>
        <taxon>unclassified sequences</taxon>
        <taxon>metagenomes</taxon>
        <taxon>ecological metagenomes</taxon>
    </lineage>
</organism>
<keyword evidence="6" id="KW-1133">Transmembrane helix</keyword>
<dbReference type="GO" id="GO:0051707">
    <property type="term" value="P:response to other organism"/>
    <property type="evidence" value="ECO:0007669"/>
    <property type="project" value="UniProtKB-ARBA"/>
</dbReference>
<feature type="domain" description="LamG-like jellyroll fold" evidence="10">
    <location>
        <begin position="28"/>
        <end position="166"/>
    </location>
</feature>
<keyword evidence="7" id="KW-0472">Membrane</keyword>
<evidence type="ECO:0000256" key="9">
    <source>
        <dbReference type="ARBA" id="ARBA00023180"/>
    </source>
</evidence>
<dbReference type="InterPro" id="IPR001611">
    <property type="entry name" value="Leu-rich_rpt"/>
</dbReference>
<dbReference type="InterPro" id="IPR032675">
    <property type="entry name" value="LRR_dom_sf"/>
</dbReference>
<dbReference type="SMART" id="SM00560">
    <property type="entry name" value="LamGL"/>
    <property type="match status" value="1"/>
</dbReference>
<dbReference type="FunFam" id="3.80.10.10:FF:000453">
    <property type="entry name" value="Leucine-rich receptor-like protein kinase family protein"/>
    <property type="match status" value="1"/>
</dbReference>
<evidence type="ECO:0000256" key="8">
    <source>
        <dbReference type="ARBA" id="ARBA00023157"/>
    </source>
</evidence>
<proteinExistence type="predicted"/>
<name>A0A381XI36_9ZZZZ</name>
<evidence type="ECO:0000256" key="7">
    <source>
        <dbReference type="ARBA" id="ARBA00023136"/>
    </source>
</evidence>
<dbReference type="Gene3D" id="2.60.120.200">
    <property type="match status" value="1"/>
</dbReference>
<dbReference type="InterPro" id="IPR025965">
    <property type="entry name" value="FlgD/Vpr_Ig-like"/>
</dbReference>
<reference evidence="11" key="1">
    <citation type="submission" date="2018-05" db="EMBL/GenBank/DDBJ databases">
        <authorList>
            <person name="Lanie J.A."/>
            <person name="Ng W.-L."/>
            <person name="Kazmierczak K.M."/>
            <person name="Andrzejewski T.M."/>
            <person name="Davidsen T.M."/>
            <person name="Wayne K.J."/>
            <person name="Tettelin H."/>
            <person name="Glass J.I."/>
            <person name="Rusch D."/>
            <person name="Podicherti R."/>
            <person name="Tsui H.-C.T."/>
            <person name="Winkler M.E."/>
        </authorList>
    </citation>
    <scope>NUCLEOTIDE SEQUENCE</scope>
</reference>
<dbReference type="Pfam" id="PF00560">
    <property type="entry name" value="LRR_1"/>
    <property type="match status" value="4"/>
</dbReference>
<keyword evidence="5" id="KW-0677">Repeat</keyword>
<dbReference type="Gene3D" id="3.80.10.10">
    <property type="entry name" value="Ribonuclease Inhibitor"/>
    <property type="match status" value="1"/>
</dbReference>
<dbReference type="GO" id="GO:0016020">
    <property type="term" value="C:membrane"/>
    <property type="evidence" value="ECO:0007669"/>
    <property type="project" value="UniProtKB-SubCell"/>
</dbReference>
<comment type="subcellular location">
    <subcellularLocation>
        <location evidence="1">Membrane</location>
        <topology evidence="1">Single-pass membrane protein</topology>
    </subcellularLocation>
</comment>
<keyword evidence="2" id="KW-0433">Leucine-rich repeat</keyword>
<keyword evidence="8" id="KW-1015">Disulfide bond</keyword>
<evidence type="ECO:0000256" key="5">
    <source>
        <dbReference type="ARBA" id="ARBA00022737"/>
    </source>
</evidence>
<dbReference type="PANTHER" id="PTHR47988">
    <property type="entry name" value="SOMATIC EMBRYOGENESIS RECEPTOR KINASE 1"/>
    <property type="match status" value="1"/>
</dbReference>
<dbReference type="Pfam" id="PF13860">
    <property type="entry name" value="FlgD_ig"/>
    <property type="match status" value="1"/>
</dbReference>
<evidence type="ECO:0000313" key="11">
    <source>
        <dbReference type="EMBL" id="SVA64416.1"/>
    </source>
</evidence>
<feature type="non-terminal residue" evidence="11">
    <location>
        <position position="1"/>
    </location>
</feature>
<dbReference type="InterPro" id="IPR006558">
    <property type="entry name" value="LamG-like"/>
</dbReference>
<dbReference type="AlphaFoldDB" id="A0A381XI36"/>
<dbReference type="InterPro" id="IPR003591">
    <property type="entry name" value="Leu-rich_rpt_typical-subtyp"/>
</dbReference>
<evidence type="ECO:0000259" key="10">
    <source>
        <dbReference type="SMART" id="SM00560"/>
    </source>
</evidence>
<gene>
    <name evidence="11" type="ORF">METZ01_LOCUS117270</name>
</gene>
<evidence type="ECO:0000256" key="1">
    <source>
        <dbReference type="ARBA" id="ARBA00004167"/>
    </source>
</evidence>
<keyword evidence="3" id="KW-0812">Transmembrane</keyword>
<dbReference type="SUPFAM" id="SSF49899">
    <property type="entry name" value="Concanavalin A-like lectins/glucanases"/>
    <property type="match status" value="1"/>
</dbReference>
<dbReference type="Pfam" id="PF13385">
    <property type="entry name" value="Laminin_G_3"/>
    <property type="match status" value="1"/>
</dbReference>
<keyword evidence="4" id="KW-0732">Signal</keyword>
<accession>A0A381XI36</accession>
<dbReference type="GO" id="GO:0006952">
    <property type="term" value="P:defense response"/>
    <property type="evidence" value="ECO:0007669"/>
    <property type="project" value="UniProtKB-ARBA"/>
</dbReference>
<dbReference type="GO" id="GO:0009791">
    <property type="term" value="P:post-embryonic development"/>
    <property type="evidence" value="ECO:0007669"/>
    <property type="project" value="UniProtKB-ARBA"/>
</dbReference>
<dbReference type="SUPFAM" id="SSF52058">
    <property type="entry name" value="L domain-like"/>
    <property type="match status" value="1"/>
</dbReference>
<dbReference type="EMBL" id="UINC01015266">
    <property type="protein sequence ID" value="SVA64416.1"/>
    <property type="molecule type" value="Genomic_DNA"/>
</dbReference>
<dbReference type="NCBIfam" id="TIGR04183">
    <property type="entry name" value="Por_Secre_tail"/>
    <property type="match status" value="1"/>
</dbReference>
<evidence type="ECO:0000256" key="3">
    <source>
        <dbReference type="ARBA" id="ARBA00022692"/>
    </source>
</evidence>
<evidence type="ECO:0000256" key="2">
    <source>
        <dbReference type="ARBA" id="ARBA00022614"/>
    </source>
</evidence>
<evidence type="ECO:0000256" key="4">
    <source>
        <dbReference type="ARBA" id="ARBA00022729"/>
    </source>
</evidence>
<sequence>QNSYSLNFDGESDYVEIIGGSAMIANANQMTLSGWIYPRGPNADSWTQFDGFFGFRNESDADFYLLQLGNYKVEGRLRSGDGIFTIVTVENSIISETWHHLALTYDGSNMILYIDGIEAGSTEAYGQITNGSVPLTIGRLVFENTNFDLDGQVDEVGLWNHALTPQEIQDHMYADLTGEEGLVGYWNFNEGSGDTANDWSGNDNDGSINGATWSTNVPFSGDVQCDSSEVELWDECYSIENTTVLDLNDSGLTGPIPPEIGDLENLTFLDLTSNDLTGSIPPEIGDLTDLTHFHLDNNQLTGPIPPEIGSLTSLNGLWLNDNGLTGSIPLEIGGLGGLTALGLGGNNLTGPILSDIGNLTNLTVLYLNNNQLAGEIPESICDLPEDCIIYLSNNQLCPPYPSCVEDHVGEQDTDNCEQVSILDGALPIAHKLYNAFPNPFNPVTTLHYGLPENELVNITIYDMMGRIIKTLMNGEQTAGYKSVQWNSTNNAGQLVGAGLYLYTIQAGGFRQTKKIVLLR</sequence>
<dbReference type="Gene3D" id="2.60.40.4070">
    <property type="match status" value="1"/>
</dbReference>
<evidence type="ECO:0000256" key="6">
    <source>
        <dbReference type="ARBA" id="ARBA00022989"/>
    </source>
</evidence>
<protein>
    <recommendedName>
        <fullName evidence="10">LamG-like jellyroll fold domain-containing protein</fullName>
    </recommendedName>
</protein>
<keyword evidence="9" id="KW-0325">Glycoprotein</keyword>
<dbReference type="InterPro" id="IPR026444">
    <property type="entry name" value="Secre_tail"/>
</dbReference>
<dbReference type="SMART" id="SM00369">
    <property type="entry name" value="LRR_TYP"/>
    <property type="match status" value="3"/>
</dbReference>